<dbReference type="PROSITE" id="PS50883">
    <property type="entry name" value="EAL"/>
    <property type="match status" value="1"/>
</dbReference>
<evidence type="ECO:0000313" key="5">
    <source>
        <dbReference type="Proteomes" id="UP000628463"/>
    </source>
</evidence>
<dbReference type="Pfam" id="PF00990">
    <property type="entry name" value="GGDEF"/>
    <property type="match status" value="1"/>
</dbReference>
<gene>
    <name evidence="4" type="ORF">H8S01_04630</name>
</gene>
<protein>
    <submittedName>
        <fullName evidence="4">EAL domain-containing protein</fullName>
    </submittedName>
</protein>
<dbReference type="InterPro" id="IPR001633">
    <property type="entry name" value="EAL_dom"/>
</dbReference>
<feature type="domain" description="GGDEF" evidence="3">
    <location>
        <begin position="368"/>
        <end position="496"/>
    </location>
</feature>
<evidence type="ECO:0000259" key="3">
    <source>
        <dbReference type="PROSITE" id="PS50887"/>
    </source>
</evidence>
<dbReference type="InterPro" id="IPR000160">
    <property type="entry name" value="GGDEF_dom"/>
</dbReference>
<evidence type="ECO:0000256" key="1">
    <source>
        <dbReference type="SAM" id="Phobius"/>
    </source>
</evidence>
<dbReference type="RefSeq" id="WP_186836356.1">
    <property type="nucleotide sequence ID" value="NZ_JACOPD010000003.1"/>
</dbReference>
<organism evidence="4 5">
    <name type="scientific">Lachnospira hominis</name>
    <name type="common">ex Liu et al. 2021</name>
    <dbReference type="NCBI Taxonomy" id="2763051"/>
    <lineage>
        <taxon>Bacteria</taxon>
        <taxon>Bacillati</taxon>
        <taxon>Bacillota</taxon>
        <taxon>Clostridia</taxon>
        <taxon>Lachnospirales</taxon>
        <taxon>Lachnospiraceae</taxon>
        <taxon>Lachnospira</taxon>
    </lineage>
</organism>
<dbReference type="Gene3D" id="3.30.70.270">
    <property type="match status" value="1"/>
</dbReference>
<proteinExistence type="predicted"/>
<dbReference type="SMART" id="SM00052">
    <property type="entry name" value="EAL"/>
    <property type="match status" value="1"/>
</dbReference>
<keyword evidence="1" id="KW-0812">Transmembrane</keyword>
<evidence type="ECO:0000313" key="4">
    <source>
        <dbReference type="EMBL" id="MBC5680248.1"/>
    </source>
</evidence>
<dbReference type="PROSITE" id="PS50887">
    <property type="entry name" value="GGDEF"/>
    <property type="match status" value="1"/>
</dbReference>
<dbReference type="PROSITE" id="PS51257">
    <property type="entry name" value="PROKAR_LIPOPROTEIN"/>
    <property type="match status" value="1"/>
</dbReference>
<dbReference type="NCBIfam" id="TIGR00254">
    <property type="entry name" value="GGDEF"/>
    <property type="match status" value="1"/>
</dbReference>
<keyword evidence="1" id="KW-0472">Membrane</keyword>
<reference evidence="4 5" key="1">
    <citation type="submission" date="2020-08" db="EMBL/GenBank/DDBJ databases">
        <title>Genome public.</title>
        <authorList>
            <person name="Liu C."/>
            <person name="Sun Q."/>
        </authorList>
    </citation>
    <scope>NUCLEOTIDE SEQUENCE [LARGE SCALE GENOMIC DNA]</scope>
    <source>
        <strain evidence="4 5">NSJ-43</strain>
    </source>
</reference>
<dbReference type="InterPro" id="IPR029787">
    <property type="entry name" value="Nucleotide_cyclase"/>
</dbReference>
<accession>A0ABR7FYH4</accession>
<dbReference type="PANTHER" id="PTHR33121:SF71">
    <property type="entry name" value="OXYGEN SENSOR PROTEIN DOSP"/>
    <property type="match status" value="1"/>
</dbReference>
<keyword evidence="5" id="KW-1185">Reference proteome</keyword>
<dbReference type="CDD" id="cd01949">
    <property type="entry name" value="GGDEF"/>
    <property type="match status" value="1"/>
</dbReference>
<dbReference type="InterPro" id="IPR035919">
    <property type="entry name" value="EAL_sf"/>
</dbReference>
<dbReference type="SMART" id="SM00267">
    <property type="entry name" value="GGDEF"/>
    <property type="match status" value="1"/>
</dbReference>
<feature type="transmembrane region" description="Helical" evidence="1">
    <location>
        <begin position="100"/>
        <end position="118"/>
    </location>
</feature>
<sequence length="758" mass="88459">MKIIYGIIIILLIILLGACALKAKNKKGNLARIVFLYETGAVLFGITFMIFTFSNNIKVVTFCRGLMFAGYDWLLILLMYYTQYYTGLFDEVRIIKEAMVIYGMFDTVLLFSNIWTGQMFSVEFITDAELHLRFTDSIFVKIHFIYNFAVVLLLLVSYMFMIMKSSKFYRIRYEVIFASLFIAAVLDIIFFKSNSVYDISVVAFGLMSVFIYYFTLSYVPEELIENTLSLVIKDMNSGIICFDNRGKCIHCNDYIKKVFSLCDEYSELETGYHRWLEEIADKRENNIEYSAVKVVDGESKNYDVIYKRIFDDKNNFICDYFVFNDKTEDIKSIEIEKYKASHDSLTGLYNKEYFYSHVHEIVNKNSGIQYCILCSNIKDFKFINELFGLKKGDEVLVKVGEFLNKYLEDDSICARIENDRFALCMPKEKFNEKAIISRLNEFKKQFDNNAFRMHVFIGVYDIENLDEPVSIMCDKANIAGDTIKNDYHSYIAYYNNAMLENSIEERRIIGEFERALNNEEFVMYLQPQVDFKGVARGAEALVRWRHPVKGLLSPAVFVDVLEKAGLIYKIDKYMWEKAAAKLKEWKELGKEQYHISVNISTKDFYLVDVYETFVDIVERNGINPEKLKLEITETTIMDNFERNIKIIKCLQDYGFKIEIDDFGSGYSSLNMLKDISADILKIDMGFLNATENELKGQDILESIIFLAQKLGMEVITEGVETSQQLTMLIQMGCRMFQGYYFSRPVPEEEFEKKYNIRQ</sequence>
<dbReference type="Proteomes" id="UP000628463">
    <property type="component" value="Unassembled WGS sequence"/>
</dbReference>
<feature type="transmembrane region" description="Helical" evidence="1">
    <location>
        <begin position="138"/>
        <end position="161"/>
    </location>
</feature>
<dbReference type="CDD" id="cd01948">
    <property type="entry name" value="EAL"/>
    <property type="match status" value="1"/>
</dbReference>
<keyword evidence="1" id="KW-1133">Transmembrane helix</keyword>
<feature type="transmembrane region" description="Helical" evidence="1">
    <location>
        <begin position="35"/>
        <end position="53"/>
    </location>
</feature>
<evidence type="ECO:0000259" key="2">
    <source>
        <dbReference type="PROSITE" id="PS50883"/>
    </source>
</evidence>
<comment type="caution">
    <text evidence="4">The sequence shown here is derived from an EMBL/GenBank/DDBJ whole genome shotgun (WGS) entry which is preliminary data.</text>
</comment>
<dbReference type="PANTHER" id="PTHR33121">
    <property type="entry name" value="CYCLIC DI-GMP PHOSPHODIESTERASE PDEF"/>
    <property type="match status" value="1"/>
</dbReference>
<dbReference type="Gene3D" id="3.20.20.450">
    <property type="entry name" value="EAL domain"/>
    <property type="match status" value="1"/>
</dbReference>
<feature type="transmembrane region" description="Helical" evidence="1">
    <location>
        <begin position="173"/>
        <end position="191"/>
    </location>
</feature>
<dbReference type="Pfam" id="PF00563">
    <property type="entry name" value="EAL"/>
    <property type="match status" value="1"/>
</dbReference>
<feature type="transmembrane region" description="Helical" evidence="1">
    <location>
        <begin position="59"/>
        <end position="80"/>
    </location>
</feature>
<name>A0ABR7FYH4_9FIRM</name>
<dbReference type="InterPro" id="IPR043128">
    <property type="entry name" value="Rev_trsase/Diguanyl_cyclase"/>
</dbReference>
<dbReference type="EMBL" id="JACOPD010000003">
    <property type="protein sequence ID" value="MBC5680248.1"/>
    <property type="molecule type" value="Genomic_DNA"/>
</dbReference>
<feature type="transmembrane region" description="Helical" evidence="1">
    <location>
        <begin position="6"/>
        <end position="23"/>
    </location>
</feature>
<dbReference type="SUPFAM" id="SSF141868">
    <property type="entry name" value="EAL domain-like"/>
    <property type="match status" value="1"/>
</dbReference>
<dbReference type="InterPro" id="IPR050706">
    <property type="entry name" value="Cyclic-di-GMP_PDE-like"/>
</dbReference>
<dbReference type="SUPFAM" id="SSF55073">
    <property type="entry name" value="Nucleotide cyclase"/>
    <property type="match status" value="1"/>
</dbReference>
<feature type="domain" description="EAL" evidence="2">
    <location>
        <begin position="505"/>
        <end position="758"/>
    </location>
</feature>